<dbReference type="InterPro" id="IPR001683">
    <property type="entry name" value="PX_dom"/>
</dbReference>
<feature type="compositionally biased region" description="Low complexity" evidence="9">
    <location>
        <begin position="36"/>
        <end position="51"/>
    </location>
</feature>
<evidence type="ECO:0000256" key="9">
    <source>
        <dbReference type="SAM" id="MobiDB-lite"/>
    </source>
</evidence>
<dbReference type="GO" id="GO:0006623">
    <property type="term" value="P:protein targeting to vacuole"/>
    <property type="evidence" value="ECO:0007669"/>
    <property type="project" value="TreeGrafter"/>
</dbReference>
<dbReference type="GO" id="GO:0005829">
    <property type="term" value="C:cytosol"/>
    <property type="evidence" value="ECO:0007669"/>
    <property type="project" value="GOC"/>
</dbReference>
<dbReference type="PANTHER" id="PTHR47554:SF1">
    <property type="entry name" value="SORTING NEXIN MVP1"/>
    <property type="match status" value="1"/>
</dbReference>
<dbReference type="AlphaFoldDB" id="A0A2X0MQ82"/>
<keyword evidence="7" id="KW-0653">Protein transport</keyword>
<dbReference type="PANTHER" id="PTHR47554">
    <property type="entry name" value="SORTING NEXIN MVP1"/>
    <property type="match status" value="1"/>
</dbReference>
<proteinExistence type="inferred from homology"/>
<evidence type="ECO:0000259" key="10">
    <source>
        <dbReference type="PROSITE" id="PS50195"/>
    </source>
</evidence>
<reference evidence="11 12" key="1">
    <citation type="submission" date="2016-11" db="EMBL/GenBank/DDBJ databases">
        <authorList>
            <person name="Jaros S."/>
            <person name="Januszkiewicz K."/>
            <person name="Wedrychowicz H."/>
        </authorList>
    </citation>
    <scope>NUCLEOTIDE SEQUENCE [LARGE SCALE GENOMIC DNA]</scope>
</reference>
<dbReference type="Proteomes" id="UP000249464">
    <property type="component" value="Unassembled WGS sequence"/>
</dbReference>
<evidence type="ECO:0000313" key="12">
    <source>
        <dbReference type="Proteomes" id="UP000249464"/>
    </source>
</evidence>
<dbReference type="Pfam" id="PF19566">
    <property type="entry name" value="Snx8_BAR_dom"/>
    <property type="match status" value="1"/>
</dbReference>
<sequence>MSGPLGNGDGGGDLSTVRPISARQGSWADSSPWGNTTTTGTPTARRTTGSTHIHEEPPSLLPLLHDSNVPPLYLHAWRGAQPIRDTVSLGAVMRVLSSGGIKQASIDKASALQSIVSLVTPTSGIITKQQFYTSLVLLAHAQLHREISLQVVARAIEVGSLPIPTLSSSSASSAAVYSAPSSPTSMTSPPDYRRSTSMSSTNDDPWGTGTAGGSGAVKASGGSQLHSSMGASRPTFPPVDEDDDHGHAFGENLLGGTSLGEWVLGKQQKVEVRMRDELQGLVFKHTIWFIATEVSTAQHPTHPKFALCFKLIRFHATCSQRGVIVERRYSDFVWLHDCLVRRYPFRLLPVLPPKQVHIPGYIAIDELFLERRRRGLERFLVALLNHPTLKHDHLVRIFHNEQSELSAWRKSNPISLEEESTSRILTSEEEMSVPSDLEERLTNLRARIIPLVEHWTRVTTTIDRIAHRRQNQAAEYERMTEALSGAVECERTGWRPVECENVEADVDKVARGLRAVAGRMRQGADEQLETTVEELKRVRGSFAAGRGASLLELMASFLTCVAPRAVRQHEGAVHAVRSPLGRYRRQTQTARRDQHEEGELGRSRRFEIGWSISLIAASLDDHVRQLEVLRDAATPLAPAEFDKLSHSISTDQRSIELLLRRRSFVRWCMWQEVLWMFRSTSLLSTATRVWVTHEVARAEHLRIRWEELQEGWETVLTRSAAEGD</sequence>
<keyword evidence="5" id="KW-0813">Transport</keyword>
<evidence type="ECO:0000256" key="3">
    <source>
        <dbReference type="ARBA" id="ARBA00010883"/>
    </source>
</evidence>
<dbReference type="InterPro" id="IPR045734">
    <property type="entry name" value="Snx8_BAR_dom"/>
</dbReference>
<dbReference type="GO" id="GO:0032266">
    <property type="term" value="F:phosphatidylinositol-3-phosphate binding"/>
    <property type="evidence" value="ECO:0007669"/>
    <property type="project" value="TreeGrafter"/>
</dbReference>
<gene>
    <name evidence="11" type="primary">BQ5605_C001g00272</name>
    <name evidence="11" type="ORF">BQ5605_C001G00272</name>
</gene>
<protein>
    <recommendedName>
        <fullName evidence="4">Sorting nexin MVP1</fullName>
    </recommendedName>
</protein>
<comment type="subcellular location">
    <subcellularLocation>
        <location evidence="2">Cytoplasm</location>
    </subcellularLocation>
    <subcellularLocation>
        <location evidence="1">Membrane</location>
        <topology evidence="1">Peripheral membrane protein</topology>
        <orientation evidence="1">Cytoplasmic side</orientation>
    </subcellularLocation>
</comment>
<keyword evidence="8" id="KW-0472">Membrane</keyword>
<dbReference type="SUPFAM" id="SSF64268">
    <property type="entry name" value="PX domain"/>
    <property type="match status" value="1"/>
</dbReference>
<evidence type="ECO:0000256" key="1">
    <source>
        <dbReference type="ARBA" id="ARBA00004287"/>
    </source>
</evidence>
<feature type="region of interest" description="Disordered" evidence="9">
    <location>
        <begin position="23"/>
        <end position="62"/>
    </location>
</feature>
<dbReference type="InterPro" id="IPR028662">
    <property type="entry name" value="SNX8/Mvp1"/>
</dbReference>
<evidence type="ECO:0000256" key="4">
    <source>
        <dbReference type="ARBA" id="ARBA00014268"/>
    </source>
</evidence>
<dbReference type="PROSITE" id="PS50195">
    <property type="entry name" value="PX"/>
    <property type="match status" value="1"/>
</dbReference>
<keyword evidence="12" id="KW-1185">Reference proteome</keyword>
<feature type="region of interest" description="Disordered" evidence="9">
    <location>
        <begin position="175"/>
        <end position="250"/>
    </location>
</feature>
<evidence type="ECO:0000256" key="2">
    <source>
        <dbReference type="ARBA" id="ARBA00004496"/>
    </source>
</evidence>
<evidence type="ECO:0000313" key="11">
    <source>
        <dbReference type="EMBL" id="SGY45309.1"/>
    </source>
</evidence>
<accession>A0A2X0MQ82</accession>
<dbReference type="EMBL" id="FQNC01000043">
    <property type="protein sequence ID" value="SGY45309.1"/>
    <property type="molecule type" value="Genomic_DNA"/>
</dbReference>
<dbReference type="Pfam" id="PF00787">
    <property type="entry name" value="PX"/>
    <property type="match status" value="1"/>
</dbReference>
<dbReference type="Gene3D" id="3.30.1520.10">
    <property type="entry name" value="Phox-like domain"/>
    <property type="match status" value="1"/>
</dbReference>
<feature type="compositionally biased region" description="Polar residues" evidence="9">
    <location>
        <begin position="23"/>
        <end position="35"/>
    </location>
</feature>
<dbReference type="GO" id="GO:0016020">
    <property type="term" value="C:membrane"/>
    <property type="evidence" value="ECO:0007669"/>
    <property type="project" value="UniProtKB-SubCell"/>
</dbReference>
<feature type="compositionally biased region" description="Low complexity" evidence="9">
    <location>
        <begin position="175"/>
        <end position="190"/>
    </location>
</feature>
<organism evidence="11 12">
    <name type="scientific">Microbotryum silenes-dioicae</name>
    <dbReference type="NCBI Taxonomy" id="796604"/>
    <lineage>
        <taxon>Eukaryota</taxon>
        <taxon>Fungi</taxon>
        <taxon>Dikarya</taxon>
        <taxon>Basidiomycota</taxon>
        <taxon>Pucciniomycotina</taxon>
        <taxon>Microbotryomycetes</taxon>
        <taxon>Microbotryales</taxon>
        <taxon>Microbotryaceae</taxon>
        <taxon>Microbotryum</taxon>
    </lineage>
</organism>
<dbReference type="GO" id="GO:0042147">
    <property type="term" value="P:retrograde transport, endosome to Golgi"/>
    <property type="evidence" value="ECO:0007669"/>
    <property type="project" value="InterPro"/>
</dbReference>
<evidence type="ECO:0000256" key="5">
    <source>
        <dbReference type="ARBA" id="ARBA00022448"/>
    </source>
</evidence>
<evidence type="ECO:0000256" key="8">
    <source>
        <dbReference type="ARBA" id="ARBA00023136"/>
    </source>
</evidence>
<dbReference type="STRING" id="796604.A0A2X0MQ82"/>
<comment type="similarity">
    <text evidence="3">Belongs to the sorting nexin family.</text>
</comment>
<keyword evidence="6" id="KW-0963">Cytoplasm</keyword>
<name>A0A2X0MQ82_9BASI</name>
<evidence type="ECO:0000256" key="6">
    <source>
        <dbReference type="ARBA" id="ARBA00022490"/>
    </source>
</evidence>
<dbReference type="GO" id="GO:0005768">
    <property type="term" value="C:endosome"/>
    <property type="evidence" value="ECO:0007669"/>
    <property type="project" value="TreeGrafter"/>
</dbReference>
<dbReference type="SMART" id="SM00312">
    <property type="entry name" value="PX"/>
    <property type="match status" value="1"/>
</dbReference>
<dbReference type="InterPro" id="IPR036871">
    <property type="entry name" value="PX_dom_sf"/>
</dbReference>
<feature type="domain" description="PX" evidence="10">
    <location>
        <begin position="266"/>
        <end position="405"/>
    </location>
</feature>
<evidence type="ECO:0000256" key="7">
    <source>
        <dbReference type="ARBA" id="ARBA00022927"/>
    </source>
</evidence>